<name>A0A645G6J8_9ZZZZ</name>
<protein>
    <recommendedName>
        <fullName evidence="1">VTC domain-containing protein</fullName>
    </recommendedName>
</protein>
<dbReference type="InterPro" id="IPR042267">
    <property type="entry name" value="VTC_sf"/>
</dbReference>
<dbReference type="EMBL" id="VSSQ01070777">
    <property type="protein sequence ID" value="MPN22527.1"/>
    <property type="molecule type" value="Genomic_DNA"/>
</dbReference>
<feature type="domain" description="VTC" evidence="1">
    <location>
        <begin position="2"/>
        <end position="158"/>
    </location>
</feature>
<organism evidence="2">
    <name type="scientific">bioreactor metagenome</name>
    <dbReference type="NCBI Taxonomy" id="1076179"/>
    <lineage>
        <taxon>unclassified sequences</taxon>
        <taxon>metagenomes</taxon>
        <taxon>ecological metagenomes</taxon>
    </lineage>
</organism>
<dbReference type="Pfam" id="PF09359">
    <property type="entry name" value="VTC"/>
    <property type="match status" value="1"/>
</dbReference>
<reference evidence="2" key="1">
    <citation type="submission" date="2019-08" db="EMBL/GenBank/DDBJ databases">
        <authorList>
            <person name="Kucharzyk K."/>
            <person name="Murdoch R.W."/>
            <person name="Higgins S."/>
            <person name="Loffler F."/>
        </authorList>
    </citation>
    <scope>NUCLEOTIDE SEQUENCE</scope>
</reference>
<dbReference type="InterPro" id="IPR018966">
    <property type="entry name" value="VTC_domain"/>
</dbReference>
<dbReference type="AlphaFoldDB" id="A0A645G6J8"/>
<evidence type="ECO:0000259" key="1">
    <source>
        <dbReference type="Pfam" id="PF09359"/>
    </source>
</evidence>
<dbReference type="GO" id="GO:0006799">
    <property type="term" value="P:polyphosphate biosynthetic process"/>
    <property type="evidence" value="ECO:0007669"/>
    <property type="project" value="UniProtKB-ARBA"/>
</dbReference>
<comment type="caution">
    <text evidence="2">The sequence shown here is derived from an EMBL/GenBank/DDBJ whole genome shotgun (WGS) entry which is preliminary data.</text>
</comment>
<proteinExistence type="predicted"/>
<evidence type="ECO:0000313" key="2">
    <source>
        <dbReference type="EMBL" id="MPN22527.1"/>
    </source>
</evidence>
<accession>A0A645G6J8</accession>
<gene>
    <name evidence="2" type="ORF">SDC9_169910</name>
</gene>
<dbReference type="CDD" id="cd07750">
    <property type="entry name" value="PolyPPase_VTC_like"/>
    <property type="match status" value="1"/>
</dbReference>
<sequence length="162" mass="18405">MNVREKFRLRLYNANPSFIRLEKKSKRGGICYKESAVVSAEMCKEILEGNYAVLKESADALPLEFYTKLHVQLLRPKNIVDYMREAYIFPAGNVRVTMDYDIRAGLDVKTFLNPRPVTVPVPGAIILEVKYDAFLPELIRGVVALSSRQQSAFSKYAATRIV</sequence>
<dbReference type="Gene3D" id="3.20.100.30">
    <property type="entry name" value="VTC, catalytic tunnel domain"/>
    <property type="match status" value="1"/>
</dbReference>